<evidence type="ECO:0000259" key="9">
    <source>
        <dbReference type="PROSITE" id="PS50110"/>
    </source>
</evidence>
<evidence type="ECO:0000256" key="5">
    <source>
        <dbReference type="SAM" id="Coils"/>
    </source>
</evidence>
<dbReference type="Pfam" id="PF02518">
    <property type="entry name" value="HATPase_c"/>
    <property type="match status" value="1"/>
</dbReference>
<evidence type="ECO:0000256" key="3">
    <source>
        <dbReference type="ARBA" id="ARBA00022553"/>
    </source>
</evidence>
<keyword evidence="10" id="KW-0418">Kinase</keyword>
<dbReference type="STRING" id="1453498.LG45_15105"/>
<gene>
    <name evidence="10" type="ORF">LG45_15105</name>
</gene>
<evidence type="ECO:0000256" key="1">
    <source>
        <dbReference type="ARBA" id="ARBA00000085"/>
    </source>
</evidence>
<accession>A0A095TWM6</accession>
<comment type="caution">
    <text evidence="10">The sequence shown here is derived from an EMBL/GenBank/DDBJ whole genome shotgun (WGS) entry which is preliminary data.</text>
</comment>
<evidence type="ECO:0000256" key="2">
    <source>
        <dbReference type="ARBA" id="ARBA00012438"/>
    </source>
</evidence>
<dbReference type="InterPro" id="IPR004358">
    <property type="entry name" value="Sig_transdc_His_kin-like_C"/>
</dbReference>
<protein>
    <recommendedName>
        <fullName evidence="2">histidine kinase</fullName>
        <ecNumber evidence="2">2.7.13.3</ecNumber>
    </recommendedName>
</protein>
<feature type="coiled-coil region" evidence="5">
    <location>
        <begin position="279"/>
        <end position="306"/>
    </location>
</feature>
<proteinExistence type="predicted"/>
<dbReference type="RefSeq" id="WP_035128546.1">
    <property type="nucleotide sequence ID" value="NZ_JRHH01000006.1"/>
</dbReference>
<dbReference type="InterPro" id="IPR011006">
    <property type="entry name" value="CheY-like_superfamily"/>
</dbReference>
<keyword evidence="5" id="KW-0175">Coiled coil</keyword>
<feature type="modified residue" description="4-aspartylphosphate" evidence="4">
    <location>
        <position position="664"/>
    </location>
</feature>
<dbReference type="Gene3D" id="3.30.565.10">
    <property type="entry name" value="Histidine kinase-like ATPase, C-terminal domain"/>
    <property type="match status" value="1"/>
</dbReference>
<dbReference type="FunFam" id="3.30.565.10:FF:000010">
    <property type="entry name" value="Sensor histidine kinase RcsC"/>
    <property type="match status" value="1"/>
</dbReference>
<dbReference type="SMART" id="SM00387">
    <property type="entry name" value="HATPase_c"/>
    <property type="match status" value="1"/>
</dbReference>
<dbReference type="InterPro" id="IPR003594">
    <property type="entry name" value="HATPase_dom"/>
</dbReference>
<evidence type="ECO:0000256" key="6">
    <source>
        <dbReference type="SAM" id="Phobius"/>
    </source>
</evidence>
<feature type="transmembrane region" description="Helical" evidence="6">
    <location>
        <begin position="312"/>
        <end position="332"/>
    </location>
</feature>
<dbReference type="SUPFAM" id="SSF52172">
    <property type="entry name" value="CheY-like"/>
    <property type="match status" value="1"/>
</dbReference>
<dbReference type="InterPro" id="IPR011990">
    <property type="entry name" value="TPR-like_helical_dom_sf"/>
</dbReference>
<evidence type="ECO:0000256" key="7">
    <source>
        <dbReference type="SAM" id="SignalP"/>
    </source>
</evidence>
<sequence length="735" mass="84516">MKFKKIYLLLFALILQNFAFSQEQTRSKKEIEKLLEDAGNAFFNLDVDKSLKLSKIALNDAYLIKDDELMAKSYNIIGLNFEEFYNVDKGLNYYNKALYHANLTNNDSIKDWVNNNLGSLYSYRKNDFKTSIKYYKKALIYSEKIKDSIEIMYTRLNICSAYFAINDYNNGVEYLNSIKDFVVKGNQLEAKISMCSMYGSYYSNLKDNPKAELFFNEAIRLSELNTTQLLDSNVCDVYNDYATHYKKNKDFEKAFYYLNLHKELKEKVYNDERIKKVKLAGGEIELDELERQINRIEGEKDEQSKDLKESKLIVLLFVIIFFILLLLLYSLYKNNKFRDQSNKELKIANEELKIAKEKAEVASQLKTQFVSTISHELRTPLYGVVGITNIILEEHKELASSPHLNSLKFSARYLLSLVNDLLQINKIEENKIVLENMIFNISDEIKTIIESLEFIAVKNNNKLILKIDSSIPEFIIGDKLRLSQIFMNLVSNALKFTKNGEVKIIADLDRVEGTKSFIKFQISDTGVGIAKVDQEKIFEKFVQIERKEGDYQGTGLGLSIVQKLAELFGSKVELESEEGVGTTFTFTIGFESDESKRNEIINNIEVDLSSKHFYKILVVEDNKINQIVTKKILEGNNFKCQIIDDGYAAINLLESEAFDVVLMDINMPIINGFETTKLIRKKGITIPVIALTAFDKEEITEEALASGMNDIIIKPFEPVKLFQIITNIINKKNAD</sequence>
<dbReference type="InterPro" id="IPR003661">
    <property type="entry name" value="HisK_dim/P_dom"/>
</dbReference>
<dbReference type="PROSITE" id="PS50109">
    <property type="entry name" value="HIS_KIN"/>
    <property type="match status" value="1"/>
</dbReference>
<dbReference type="PANTHER" id="PTHR45339:SF3">
    <property type="entry name" value="HISTIDINE KINASE"/>
    <property type="match status" value="1"/>
</dbReference>
<keyword evidence="6" id="KW-0472">Membrane</keyword>
<dbReference type="Pfam" id="PF00072">
    <property type="entry name" value="Response_reg"/>
    <property type="match status" value="1"/>
</dbReference>
<dbReference type="CDD" id="cd00082">
    <property type="entry name" value="HisKA"/>
    <property type="match status" value="1"/>
</dbReference>
<evidence type="ECO:0000256" key="4">
    <source>
        <dbReference type="PROSITE-ProRule" id="PRU00169"/>
    </source>
</evidence>
<reference evidence="10 11" key="1">
    <citation type="submission" date="2014-09" db="EMBL/GenBank/DDBJ databases">
        <title>Whole Genome Shotgun of Flavobacterium aquatile LMG 4008.</title>
        <authorList>
            <person name="Gale A.N."/>
            <person name="Pipes S.E."/>
            <person name="Newman J.D."/>
        </authorList>
    </citation>
    <scope>NUCLEOTIDE SEQUENCE [LARGE SCALE GENOMIC DNA]</scope>
    <source>
        <strain evidence="10 11">LMG 4008</strain>
    </source>
</reference>
<dbReference type="Proteomes" id="UP000029554">
    <property type="component" value="Unassembled WGS sequence"/>
</dbReference>
<feature type="domain" description="Histidine kinase" evidence="8">
    <location>
        <begin position="372"/>
        <end position="592"/>
    </location>
</feature>
<dbReference type="InterPro" id="IPR036890">
    <property type="entry name" value="HATPase_C_sf"/>
</dbReference>
<dbReference type="PRINTS" id="PR00344">
    <property type="entry name" value="BCTRLSENSOR"/>
</dbReference>
<feature type="coiled-coil region" evidence="5">
    <location>
        <begin position="338"/>
        <end position="365"/>
    </location>
</feature>
<dbReference type="Pfam" id="PF00512">
    <property type="entry name" value="HisKA"/>
    <property type="match status" value="1"/>
</dbReference>
<comment type="catalytic activity">
    <reaction evidence="1">
        <text>ATP + protein L-histidine = ADP + protein N-phospho-L-histidine.</text>
        <dbReference type="EC" id="2.7.13.3"/>
    </reaction>
</comment>
<dbReference type="AlphaFoldDB" id="A0A095TWM6"/>
<feature type="chain" id="PRO_5001918887" description="histidine kinase" evidence="7">
    <location>
        <begin position="22"/>
        <end position="735"/>
    </location>
</feature>
<keyword evidence="10" id="KW-0808">Transferase</keyword>
<dbReference type="Gene3D" id="3.40.50.2300">
    <property type="match status" value="1"/>
</dbReference>
<feature type="domain" description="Response regulatory" evidence="9">
    <location>
        <begin position="615"/>
        <end position="729"/>
    </location>
</feature>
<dbReference type="InterPro" id="IPR036097">
    <property type="entry name" value="HisK_dim/P_sf"/>
</dbReference>
<keyword evidence="3 4" id="KW-0597">Phosphoprotein</keyword>
<feature type="signal peptide" evidence="7">
    <location>
        <begin position="1"/>
        <end position="21"/>
    </location>
</feature>
<dbReference type="Gene3D" id="1.25.40.10">
    <property type="entry name" value="Tetratricopeptide repeat domain"/>
    <property type="match status" value="1"/>
</dbReference>
<dbReference type="GO" id="GO:0000155">
    <property type="term" value="F:phosphorelay sensor kinase activity"/>
    <property type="evidence" value="ECO:0007669"/>
    <property type="project" value="InterPro"/>
</dbReference>
<dbReference type="PANTHER" id="PTHR45339">
    <property type="entry name" value="HYBRID SIGNAL TRANSDUCTION HISTIDINE KINASE J"/>
    <property type="match status" value="1"/>
</dbReference>
<dbReference type="InterPro" id="IPR005467">
    <property type="entry name" value="His_kinase_dom"/>
</dbReference>
<dbReference type="EMBL" id="JRHH01000006">
    <property type="protein sequence ID" value="KGD66763.1"/>
    <property type="molecule type" value="Genomic_DNA"/>
</dbReference>
<keyword evidence="11" id="KW-1185">Reference proteome</keyword>
<dbReference type="InterPro" id="IPR001789">
    <property type="entry name" value="Sig_transdc_resp-reg_receiver"/>
</dbReference>
<dbReference type="eggNOG" id="COG0457">
    <property type="taxonomic scope" value="Bacteria"/>
</dbReference>
<keyword evidence="7" id="KW-0732">Signal</keyword>
<dbReference type="Gene3D" id="1.10.287.130">
    <property type="match status" value="1"/>
</dbReference>
<organism evidence="10 11">
    <name type="scientific">Flavobacterium aquatile LMG 4008 = ATCC 11947</name>
    <dbReference type="NCBI Taxonomy" id="1453498"/>
    <lineage>
        <taxon>Bacteria</taxon>
        <taxon>Pseudomonadati</taxon>
        <taxon>Bacteroidota</taxon>
        <taxon>Flavobacteriia</taxon>
        <taxon>Flavobacteriales</taxon>
        <taxon>Flavobacteriaceae</taxon>
        <taxon>Flavobacterium</taxon>
    </lineage>
</organism>
<evidence type="ECO:0000313" key="10">
    <source>
        <dbReference type="EMBL" id="KGD66763.1"/>
    </source>
</evidence>
<keyword evidence="6" id="KW-0812">Transmembrane</keyword>
<evidence type="ECO:0000313" key="11">
    <source>
        <dbReference type="Proteomes" id="UP000029554"/>
    </source>
</evidence>
<dbReference type="PROSITE" id="PS50110">
    <property type="entry name" value="RESPONSE_REGULATORY"/>
    <property type="match status" value="1"/>
</dbReference>
<dbReference type="eggNOG" id="COG0745">
    <property type="taxonomic scope" value="Bacteria"/>
</dbReference>
<dbReference type="SMART" id="SM00388">
    <property type="entry name" value="HisKA"/>
    <property type="match status" value="1"/>
</dbReference>
<dbReference type="SUPFAM" id="SSF48452">
    <property type="entry name" value="TPR-like"/>
    <property type="match status" value="1"/>
</dbReference>
<dbReference type="SUPFAM" id="SSF47384">
    <property type="entry name" value="Homodimeric domain of signal transducing histidine kinase"/>
    <property type="match status" value="1"/>
</dbReference>
<dbReference type="CDD" id="cd16922">
    <property type="entry name" value="HATPase_EvgS-ArcB-TorS-like"/>
    <property type="match status" value="1"/>
</dbReference>
<dbReference type="eggNOG" id="COG2205">
    <property type="taxonomic scope" value="Bacteria"/>
</dbReference>
<keyword evidence="6" id="KW-1133">Transmembrane helix</keyword>
<dbReference type="OrthoDB" id="4457677at2"/>
<name>A0A095TWM6_9FLAO</name>
<evidence type="ECO:0000259" key="8">
    <source>
        <dbReference type="PROSITE" id="PS50109"/>
    </source>
</evidence>
<dbReference type="CDD" id="cd17546">
    <property type="entry name" value="REC_hyHK_CKI1_RcsC-like"/>
    <property type="match status" value="1"/>
</dbReference>
<dbReference type="SMART" id="SM00448">
    <property type="entry name" value="REC"/>
    <property type="match status" value="1"/>
</dbReference>
<dbReference type="EC" id="2.7.13.3" evidence="2"/>
<dbReference type="SUPFAM" id="SSF55874">
    <property type="entry name" value="ATPase domain of HSP90 chaperone/DNA topoisomerase II/histidine kinase"/>
    <property type="match status" value="1"/>
</dbReference>